<feature type="transmembrane region" description="Helical" evidence="1">
    <location>
        <begin position="12"/>
        <end position="32"/>
    </location>
</feature>
<dbReference type="Gene3D" id="3.40.50.11340">
    <property type="match status" value="1"/>
</dbReference>
<keyword evidence="3" id="KW-1185">Reference proteome</keyword>
<accession>A0A8T2V057</accession>
<comment type="caution">
    <text evidence="2">The sequence shown here is derived from an EMBL/GenBank/DDBJ whole genome shotgun (WGS) entry which is preliminary data.</text>
</comment>
<reference evidence="2" key="1">
    <citation type="submission" date="2021-08" db="EMBL/GenBank/DDBJ databases">
        <title>WGS assembly of Ceratopteris richardii.</title>
        <authorList>
            <person name="Marchant D.B."/>
            <person name="Chen G."/>
            <person name="Jenkins J."/>
            <person name="Shu S."/>
            <person name="Leebens-Mack J."/>
            <person name="Grimwood J."/>
            <person name="Schmutz J."/>
            <person name="Soltis P."/>
            <person name="Soltis D."/>
            <person name="Chen Z.-H."/>
        </authorList>
    </citation>
    <scope>NUCLEOTIDE SEQUENCE</scope>
    <source>
        <strain evidence="2">Whitten #5841</strain>
        <tissue evidence="2">Leaf</tissue>
    </source>
</reference>
<dbReference type="PANTHER" id="PTHR36050:SF1">
    <property type="entry name" value="O-FUCOSYLTRANSFERASE 30"/>
    <property type="match status" value="1"/>
</dbReference>
<name>A0A8T2V057_CERRI</name>
<dbReference type="EMBL" id="CM035408">
    <property type="protein sequence ID" value="KAH7441851.1"/>
    <property type="molecule type" value="Genomic_DNA"/>
</dbReference>
<organism evidence="2 3">
    <name type="scientific">Ceratopteris richardii</name>
    <name type="common">Triangle waterfern</name>
    <dbReference type="NCBI Taxonomy" id="49495"/>
    <lineage>
        <taxon>Eukaryota</taxon>
        <taxon>Viridiplantae</taxon>
        <taxon>Streptophyta</taxon>
        <taxon>Embryophyta</taxon>
        <taxon>Tracheophyta</taxon>
        <taxon>Polypodiopsida</taxon>
        <taxon>Polypodiidae</taxon>
        <taxon>Polypodiales</taxon>
        <taxon>Pteridineae</taxon>
        <taxon>Pteridaceae</taxon>
        <taxon>Parkerioideae</taxon>
        <taxon>Ceratopteris</taxon>
    </lineage>
</organism>
<evidence type="ECO:0000256" key="1">
    <source>
        <dbReference type="SAM" id="Phobius"/>
    </source>
</evidence>
<dbReference type="Proteomes" id="UP000825935">
    <property type="component" value="Chromosome 3"/>
</dbReference>
<dbReference type="Gene3D" id="3.40.50.11350">
    <property type="match status" value="1"/>
</dbReference>
<keyword evidence="1" id="KW-0812">Transmembrane</keyword>
<dbReference type="OMA" id="ANTRKDC"/>
<evidence type="ECO:0008006" key="4">
    <source>
        <dbReference type="Google" id="ProtNLM"/>
    </source>
</evidence>
<sequence length="515" mass="57594">MPGVTQRRCWPLLYTAFLCTILVLYAISHAIYSFPSANRGDEGTITASPHFLGSVQSYCRTGGSLPTGEKYMFYAPHSGFSNQVGELKNALLIAAILNRTLVVPPIFDHHAIVLGSCPKFRVHEPYEMRAMAWAHISELFRDGRYLSIADVLDITSVASLVKVMDFRVFSLFWCGVDILPACSGSLCRSLAVHTPTRLGTLESCGALLSKPDQVPGNCVYGVDEDCRTTIWVHKKGAANLSFDQPLSYQKETFTSSTKTQEAKETNRKRKYGPKKIKEIQETLGDGAQVSNFEVLSFGSLFSSEYKGVQLHVDIESSSDTLVKDLVESMNFFPFTPPIVDAGKLYSKKRIRKSFFCAQLRLLDGQFKNHWKQTFTTFKSQLKMVRDQQDPSQVLNVFIMTDLPRTNWSQTYLGELDEDKSYKLHTLNATDSLIEETAKRLSREDYGLRSGYFPPVNVKMDIQDSKPVKIHPDILLFIEEVICSCADLGFVGTSGSTLSANILQLRSGNICISNVQ</sequence>
<keyword evidence="1" id="KW-1133">Transmembrane helix</keyword>
<protein>
    <recommendedName>
        <fullName evidence="4">O-fucosyltransferase family protein</fullName>
    </recommendedName>
</protein>
<proteinExistence type="predicted"/>
<keyword evidence="1" id="KW-0472">Membrane</keyword>
<dbReference type="OrthoDB" id="1882547at2759"/>
<dbReference type="AlphaFoldDB" id="A0A8T2V057"/>
<dbReference type="PANTHER" id="PTHR36050">
    <property type="entry name" value="O-FUCOSYLTRANSFERASE 30"/>
    <property type="match status" value="1"/>
</dbReference>
<evidence type="ECO:0000313" key="3">
    <source>
        <dbReference type="Proteomes" id="UP000825935"/>
    </source>
</evidence>
<gene>
    <name evidence="2" type="ORF">KP509_03G058500</name>
</gene>
<evidence type="ECO:0000313" key="2">
    <source>
        <dbReference type="EMBL" id="KAH7441851.1"/>
    </source>
</evidence>